<organism evidence="22">
    <name type="scientific">marine metagenome</name>
    <dbReference type="NCBI Taxonomy" id="408172"/>
    <lineage>
        <taxon>unclassified sequences</taxon>
        <taxon>metagenomes</taxon>
        <taxon>ecological metagenomes</taxon>
    </lineage>
</organism>
<dbReference type="InterPro" id="IPR011822">
    <property type="entry name" value="MetH"/>
</dbReference>
<dbReference type="InterPro" id="IPR036724">
    <property type="entry name" value="Cobalamin-bd_sf"/>
</dbReference>
<keyword evidence="15" id="KW-0170">Cobalt</keyword>
<dbReference type="InterPro" id="IPR006158">
    <property type="entry name" value="Cobalamin-bd"/>
</dbReference>
<dbReference type="InterPro" id="IPR050554">
    <property type="entry name" value="Met_Synthase/Corrinoid"/>
</dbReference>
<dbReference type="InterPro" id="IPR003759">
    <property type="entry name" value="Cbl-bd_cap"/>
</dbReference>
<dbReference type="SUPFAM" id="SSF82282">
    <property type="entry name" value="Homocysteine S-methyltransferase"/>
    <property type="match status" value="1"/>
</dbReference>
<dbReference type="InterPro" id="IPR003726">
    <property type="entry name" value="HCY_dom"/>
</dbReference>
<gene>
    <name evidence="22" type="ORF">METZ01_LOCUS79018</name>
</gene>
<evidence type="ECO:0000256" key="14">
    <source>
        <dbReference type="ARBA" id="ARBA00023167"/>
    </source>
</evidence>
<dbReference type="GO" id="GO:0050667">
    <property type="term" value="P:homocysteine metabolic process"/>
    <property type="evidence" value="ECO:0007669"/>
    <property type="project" value="TreeGrafter"/>
</dbReference>
<evidence type="ECO:0000256" key="10">
    <source>
        <dbReference type="ARBA" id="ARBA00022691"/>
    </source>
</evidence>
<keyword evidence="8" id="KW-0846">Cobalamin</keyword>
<evidence type="ECO:0000256" key="5">
    <source>
        <dbReference type="ARBA" id="ARBA00012032"/>
    </source>
</evidence>
<dbReference type="EMBL" id="UINC01006210">
    <property type="protein sequence ID" value="SVA26164.1"/>
    <property type="molecule type" value="Genomic_DNA"/>
</dbReference>
<evidence type="ECO:0000256" key="1">
    <source>
        <dbReference type="ARBA" id="ARBA00001947"/>
    </source>
</evidence>
<evidence type="ECO:0000256" key="4">
    <source>
        <dbReference type="ARBA" id="ARBA00010398"/>
    </source>
</evidence>
<protein>
    <recommendedName>
        <fullName evidence="5">methionine synthase</fullName>
        <ecNumber evidence="5">2.1.1.13</ecNumber>
    </recommendedName>
    <alternativeName>
        <fullName evidence="16">5-methyltetrahydrofolate--homocysteine methyltransferase</fullName>
    </alternativeName>
</protein>
<evidence type="ECO:0000256" key="15">
    <source>
        <dbReference type="ARBA" id="ARBA00023285"/>
    </source>
</evidence>
<dbReference type="Pfam" id="PF02965">
    <property type="entry name" value="Met_synt_B12"/>
    <property type="match status" value="1"/>
</dbReference>
<dbReference type="AlphaFoldDB" id="A0A381UDX0"/>
<evidence type="ECO:0000313" key="22">
    <source>
        <dbReference type="EMBL" id="SVA26164.1"/>
    </source>
</evidence>
<dbReference type="Pfam" id="PF02574">
    <property type="entry name" value="S-methyl_trans"/>
    <property type="match status" value="1"/>
</dbReference>
<dbReference type="Gene3D" id="1.10.1240.10">
    <property type="entry name" value="Methionine synthase domain"/>
    <property type="match status" value="1"/>
</dbReference>
<dbReference type="SUPFAM" id="SSF51717">
    <property type="entry name" value="Dihydropteroate synthetase-like"/>
    <property type="match status" value="1"/>
</dbReference>
<comment type="pathway">
    <text evidence="3">Amino-acid biosynthesis; L-methionine biosynthesis via de novo pathway; L-methionine from L-homocysteine (MetH route): step 1/1.</text>
</comment>
<keyword evidence="7" id="KW-0028">Amino-acid biosynthesis</keyword>
<dbReference type="GO" id="GO:0032259">
    <property type="term" value="P:methylation"/>
    <property type="evidence" value="ECO:0007669"/>
    <property type="project" value="UniProtKB-KW"/>
</dbReference>
<feature type="domain" description="B12-binding" evidence="20">
    <location>
        <begin position="736"/>
        <end position="871"/>
    </location>
</feature>
<dbReference type="Gene3D" id="1.10.288.10">
    <property type="entry name" value="Cobalamin-dependent Methionine Synthase, domain 2"/>
    <property type="match status" value="1"/>
</dbReference>
<dbReference type="Pfam" id="PF02607">
    <property type="entry name" value="B12-binding_2"/>
    <property type="match status" value="1"/>
</dbReference>
<evidence type="ECO:0000256" key="3">
    <source>
        <dbReference type="ARBA" id="ARBA00005178"/>
    </source>
</evidence>
<accession>A0A381UDX0</accession>
<evidence type="ECO:0000256" key="8">
    <source>
        <dbReference type="ARBA" id="ARBA00022628"/>
    </source>
</evidence>
<dbReference type="FunFam" id="1.10.1240.10:FF:000001">
    <property type="entry name" value="Methionine synthase"/>
    <property type="match status" value="1"/>
</dbReference>
<dbReference type="PROSITE" id="PS50970">
    <property type="entry name" value="HCY"/>
    <property type="match status" value="1"/>
</dbReference>
<dbReference type="InterPro" id="IPR004223">
    <property type="entry name" value="VitB12-dep_Met_synth_activ_dom"/>
</dbReference>
<evidence type="ECO:0000256" key="7">
    <source>
        <dbReference type="ARBA" id="ARBA00022605"/>
    </source>
</evidence>
<dbReference type="GO" id="GO:0008705">
    <property type="term" value="F:methionine synthase activity"/>
    <property type="evidence" value="ECO:0007669"/>
    <property type="project" value="UniProtKB-EC"/>
</dbReference>
<dbReference type="InterPro" id="IPR036589">
    <property type="entry name" value="HCY_dom_sf"/>
</dbReference>
<keyword evidence="13" id="KW-0862">Zinc</keyword>
<keyword evidence="9" id="KW-0808">Transferase</keyword>
<evidence type="ECO:0000256" key="16">
    <source>
        <dbReference type="ARBA" id="ARBA00031040"/>
    </source>
</evidence>
<dbReference type="InterPro" id="IPR000489">
    <property type="entry name" value="Pterin-binding_dom"/>
</dbReference>
<name>A0A381UDX0_9ZZZZ</name>
<dbReference type="EC" id="2.1.1.13" evidence="5"/>
<dbReference type="NCBIfam" id="NF007024">
    <property type="entry name" value="PRK09490.1"/>
    <property type="match status" value="1"/>
</dbReference>
<dbReference type="PROSITE" id="PS50974">
    <property type="entry name" value="ADOMET_ACTIVATION"/>
    <property type="match status" value="1"/>
</dbReference>
<dbReference type="InterPro" id="IPR036594">
    <property type="entry name" value="Meth_synthase_dom"/>
</dbReference>
<dbReference type="Pfam" id="PF02310">
    <property type="entry name" value="B12-binding"/>
    <property type="match status" value="1"/>
</dbReference>
<dbReference type="SMART" id="SM01018">
    <property type="entry name" value="B12-binding_2"/>
    <property type="match status" value="1"/>
</dbReference>
<evidence type="ECO:0000256" key="13">
    <source>
        <dbReference type="ARBA" id="ARBA00022833"/>
    </source>
</evidence>
<dbReference type="CDD" id="cd02069">
    <property type="entry name" value="methionine_synthase_B12_BD"/>
    <property type="match status" value="1"/>
</dbReference>
<dbReference type="InterPro" id="IPR033706">
    <property type="entry name" value="Met_synthase_B12-bd"/>
</dbReference>
<dbReference type="NCBIfam" id="TIGR02082">
    <property type="entry name" value="metH"/>
    <property type="match status" value="1"/>
</dbReference>
<dbReference type="PANTHER" id="PTHR45833">
    <property type="entry name" value="METHIONINE SYNTHASE"/>
    <property type="match status" value="1"/>
</dbReference>
<dbReference type="Gene3D" id="3.20.20.20">
    <property type="entry name" value="Dihydropteroate synthase-like"/>
    <property type="match status" value="1"/>
</dbReference>
<comment type="cofactor">
    <cofactor evidence="1">
        <name>Zn(2+)</name>
        <dbReference type="ChEBI" id="CHEBI:29105"/>
    </cofactor>
</comment>
<comment type="cofactor">
    <cofactor evidence="2">
        <name>methylcob(III)alamin</name>
        <dbReference type="ChEBI" id="CHEBI:28115"/>
    </cofactor>
</comment>
<dbReference type="GO" id="GO:0008270">
    <property type="term" value="F:zinc ion binding"/>
    <property type="evidence" value="ECO:0007669"/>
    <property type="project" value="InterPro"/>
</dbReference>
<dbReference type="InterPro" id="IPR037010">
    <property type="entry name" value="VitB12-dep_Met_synth_activ_sf"/>
</dbReference>
<dbReference type="SUPFAM" id="SSF47644">
    <property type="entry name" value="Methionine synthase domain"/>
    <property type="match status" value="1"/>
</dbReference>
<evidence type="ECO:0000259" key="17">
    <source>
        <dbReference type="PROSITE" id="PS50970"/>
    </source>
</evidence>
<evidence type="ECO:0000256" key="6">
    <source>
        <dbReference type="ARBA" id="ARBA00022603"/>
    </source>
</evidence>
<dbReference type="PANTHER" id="PTHR45833:SF1">
    <property type="entry name" value="METHIONINE SYNTHASE"/>
    <property type="match status" value="1"/>
</dbReference>
<dbReference type="Gene3D" id="3.40.50.280">
    <property type="entry name" value="Cobalamin-binding domain"/>
    <property type="match status" value="1"/>
</dbReference>
<dbReference type="Gene3D" id="3.10.196.10">
    <property type="entry name" value="Vitamin B12-dependent methionine synthase, activation domain"/>
    <property type="match status" value="1"/>
</dbReference>
<dbReference type="FunFam" id="3.20.20.20:FF:000002">
    <property type="entry name" value="Methionine synthase"/>
    <property type="match status" value="1"/>
</dbReference>
<feature type="domain" description="B12-binding N-terminal" evidence="21">
    <location>
        <begin position="642"/>
        <end position="736"/>
    </location>
</feature>
<dbReference type="SUPFAM" id="SSF56507">
    <property type="entry name" value="Methionine synthase activation domain-like"/>
    <property type="match status" value="1"/>
</dbReference>
<comment type="similarity">
    <text evidence="4">Belongs to the vitamin-B12 dependent methionine synthase family.</text>
</comment>
<dbReference type="InterPro" id="IPR011005">
    <property type="entry name" value="Dihydropteroate_synth-like_sf"/>
</dbReference>
<keyword evidence="10" id="KW-0949">S-adenosyl-L-methionine</keyword>
<evidence type="ECO:0000259" key="20">
    <source>
        <dbReference type="PROSITE" id="PS51332"/>
    </source>
</evidence>
<dbReference type="UniPathway" id="UPA00051">
    <property type="reaction ID" value="UER00081"/>
</dbReference>
<dbReference type="GO" id="GO:0046653">
    <property type="term" value="P:tetrahydrofolate metabolic process"/>
    <property type="evidence" value="ECO:0007669"/>
    <property type="project" value="TreeGrafter"/>
</dbReference>
<keyword evidence="6" id="KW-0489">Methyltransferase</keyword>
<reference evidence="22" key="1">
    <citation type="submission" date="2018-05" db="EMBL/GenBank/DDBJ databases">
        <authorList>
            <person name="Lanie J.A."/>
            <person name="Ng W.-L."/>
            <person name="Kazmierczak K.M."/>
            <person name="Andrzejewski T.M."/>
            <person name="Davidsen T.M."/>
            <person name="Wayne K.J."/>
            <person name="Tettelin H."/>
            <person name="Glass J.I."/>
            <person name="Rusch D."/>
            <person name="Podicherti R."/>
            <person name="Tsui H.-C.T."/>
            <person name="Winkler M.E."/>
        </authorList>
    </citation>
    <scope>NUCLEOTIDE SEQUENCE</scope>
</reference>
<dbReference type="FunFam" id="3.20.20.330:FF:000001">
    <property type="entry name" value="Methionine synthase"/>
    <property type="match status" value="1"/>
</dbReference>
<keyword evidence="14" id="KW-0486">Methionine biosynthesis</keyword>
<dbReference type="PIRSF" id="PIRSF000381">
    <property type="entry name" value="MetH"/>
    <property type="match status" value="1"/>
</dbReference>
<dbReference type="PROSITE" id="PS50972">
    <property type="entry name" value="PTERIN_BINDING"/>
    <property type="match status" value="1"/>
</dbReference>
<evidence type="ECO:0000259" key="18">
    <source>
        <dbReference type="PROSITE" id="PS50972"/>
    </source>
</evidence>
<keyword evidence="12" id="KW-0677">Repeat</keyword>
<feature type="domain" description="AdoMet activation" evidence="19">
    <location>
        <begin position="885"/>
        <end position="1206"/>
    </location>
</feature>
<dbReference type="CDD" id="cd00740">
    <property type="entry name" value="MeTr"/>
    <property type="match status" value="1"/>
</dbReference>
<evidence type="ECO:0000256" key="2">
    <source>
        <dbReference type="ARBA" id="ARBA00001956"/>
    </source>
</evidence>
<evidence type="ECO:0000259" key="21">
    <source>
        <dbReference type="PROSITE" id="PS51337"/>
    </source>
</evidence>
<feature type="domain" description="Hcy-binding" evidence="17">
    <location>
        <begin position="1"/>
        <end position="320"/>
    </location>
</feature>
<dbReference type="PROSITE" id="PS51332">
    <property type="entry name" value="B12_BINDING"/>
    <property type="match status" value="1"/>
</dbReference>
<dbReference type="Pfam" id="PF00809">
    <property type="entry name" value="Pterin_bind"/>
    <property type="match status" value="1"/>
</dbReference>
<evidence type="ECO:0000256" key="12">
    <source>
        <dbReference type="ARBA" id="ARBA00022737"/>
    </source>
</evidence>
<dbReference type="GO" id="GO:0031419">
    <property type="term" value="F:cobalamin binding"/>
    <property type="evidence" value="ECO:0007669"/>
    <property type="project" value="UniProtKB-KW"/>
</dbReference>
<keyword evidence="11" id="KW-0479">Metal-binding</keyword>
<evidence type="ECO:0000256" key="9">
    <source>
        <dbReference type="ARBA" id="ARBA00022679"/>
    </source>
</evidence>
<dbReference type="GO" id="GO:0005829">
    <property type="term" value="C:cytosol"/>
    <property type="evidence" value="ECO:0007669"/>
    <property type="project" value="TreeGrafter"/>
</dbReference>
<dbReference type="Gene3D" id="3.20.20.330">
    <property type="entry name" value="Homocysteine-binding-like domain"/>
    <property type="match status" value="1"/>
</dbReference>
<evidence type="ECO:0000259" key="19">
    <source>
        <dbReference type="PROSITE" id="PS50974"/>
    </source>
</evidence>
<proteinExistence type="inferred from homology"/>
<dbReference type="SUPFAM" id="SSF52242">
    <property type="entry name" value="Cobalamin (vitamin B12)-binding domain"/>
    <property type="match status" value="1"/>
</dbReference>
<dbReference type="PROSITE" id="PS51337">
    <property type="entry name" value="B12_BINDING_NTER"/>
    <property type="match status" value="1"/>
</dbReference>
<evidence type="ECO:0000256" key="11">
    <source>
        <dbReference type="ARBA" id="ARBA00022723"/>
    </source>
</evidence>
<feature type="domain" description="Pterin-binding" evidence="18">
    <location>
        <begin position="351"/>
        <end position="612"/>
    </location>
</feature>
<sequence>MKKIENILKKRILFLDGAMGTMIQEYNLQEEDYRGEKFANYESSLKGNNDLLSITQPKIIEDIHTAYLEAGADIIETNTFNANSISQSDYGLEKYVFDINFQSAKIAKKAVTKFNKKNKDIKFVCGSIGPTNRTASLSPKVEDLSFRNITFDELYDAYYEQVDGLVQGGVDLLMVETIFDTLNSKAAIIAIDDYLRKNNVEIPLMISVTIVDKSGRTLSGQTLEAFWHTIKHSNPLSVGINCALGIKDMKYYIKELSRMADTYISAYPNAGLPNELGEYDDSPSFMADEIYSLVDKGHLNIVGGCCGTTPEHIKTIKKKLVNMVPRKIPKIDYETSFSGLEPFIFRDNMNFVNIGERTNVTGSSVFKKLILSNNYEKALHVAKEQIENGAQIIDVNMDEGMLDSEQAMETFLRFISSDPNIAKVPIMIDSSKWDILETGLKNVQGKPIVNSISLKEGERAFIKQAKIIKKFGAAVIVMAFDENGQAETVDKKVNISKRAYDILVNQVGLDPRDIIFDPNIFAVGTGIEEHNQFAVNYIEACKRIKSECPKSHISGGVSNLSFAFRGNNAVREAMHSIFLYHAINAGMDMGIVNAGQIIVYDQINEKLSKLVTDIILNKNVAATEELLKFAQSFSSSHKKKIKEKKWRKYSIQQKIEYALVEGIDEYIDQDVEEARLELKNAIDVIEGPLMDGMNIVGDLFGQGKMFLPQVVKSARVMKKAVNNLTPFIDKKKTKKTKKILLATVKGDVHDIGKNIVKVVLECNGLEVIDLGVMVPGNLILEKAKSEKVDMIGLSGLITPSLDEMINVAKEMRAQNFKVPLLIGGATTSKKHTAIKINPEYDAGVIHVDDASKSVSVSRDLMSENQLIYKNKINQEYEVLRENYKNKKSSTLIGLSDARKNKFNCDWKNYTPIKPSFEGIKFFDNILVEELIDYIDWTPFFNAWGFKSSYPKILNSEKTKNEAKKLFDDAKKLLNQIIKEKWFDPKATIGFFPANSSGDDIIVNKTHTLYHLRQQVSKGNKPNYCLSDFIAPLSSKKKDWIGGFAVTAGFNIEKIGKDFSKQNDDYTSIMVKVLGDRIAEALAEKMHEMVRKELWGYAKNEGLNNKELIKEKYIGIRPAPGYPACPDHSEKLTLWKLLDIKNNSKLQLTESFAVYPASSVTGWYFSHPDSKYFSISRISDEQLDDYSERKNINSKKLGKIFPHILAL</sequence>